<feature type="domain" description="DUF4218" evidence="2">
    <location>
        <begin position="354"/>
        <end position="395"/>
    </location>
</feature>
<dbReference type="InterPro" id="IPR025452">
    <property type="entry name" value="DUF4218"/>
</dbReference>
<dbReference type="Proteomes" id="UP000321947">
    <property type="component" value="Unassembled WGS sequence"/>
</dbReference>
<evidence type="ECO:0000313" key="3">
    <source>
        <dbReference type="EMBL" id="TYK11143.1"/>
    </source>
</evidence>
<dbReference type="InterPro" id="IPR004242">
    <property type="entry name" value="Transposase_21"/>
</dbReference>
<feature type="transmembrane region" description="Helical" evidence="1">
    <location>
        <begin position="65"/>
        <end position="84"/>
    </location>
</feature>
<protein>
    <recommendedName>
        <fullName evidence="2">DUF4218 domain-containing protein</fullName>
    </recommendedName>
</protein>
<evidence type="ECO:0000259" key="2">
    <source>
        <dbReference type="Pfam" id="PF13960"/>
    </source>
</evidence>
<gene>
    <name evidence="3" type="ORF">E5676_scaffold66G00500</name>
</gene>
<proteinExistence type="predicted"/>
<keyword evidence="1" id="KW-0472">Membrane</keyword>
<comment type="caution">
    <text evidence="3">The sequence shown here is derived from an EMBL/GenBank/DDBJ whole genome shotgun (WGS) entry which is preliminary data.</text>
</comment>
<sequence>MSIGNNGIPDAFLGIFQCRATASKNLLYKRFSSVLHRFETERGKGGENRTSRLPFYRRCHPSPPSATLVMVAFFVLNFLLFGMVSRGGSRIAGSQFFQLYATLLWMINDFPTYGDLSGWSMKGYQACAICMDDKSSFGIQGKISFMEHRRYLRENHVWRRSRLRDGKVEHKAPLVVMNGYKILEQLDQLEFPVMSKHSSIQDKKRKRALNWTKKSIFFDFPYWSRLLLHHKLDVMHIEKNICDNLVGTLLNIEGRTKDTTNVRLDLQDLQIRKGLHLVEVGIRLVKSHASYTLTSSERVEFCKFLKSIKFFDGFVSNISRMIRVSDLNRLQAYIIIILFKLERIFPPAFFSVMYVRNKVRLKRSIVEVYVMNESSTFCSRYLRGIKTRFTRDGRNDDTIVEDEVLELRESSNLFDDFFSLAMGPTFDQLFVLDFNDQAMNRFVEHQMLTTFKEFRTDSHRHFKKYIDPGEACANPPNALYELAERKGKLELFWETHIRAETFVSQATEDAYNQMLELQFQATPEGSQPLSEDEICDQVLGRRLGCSKGLGWRPKSKVYRTTSASSSSTSFSQSIEKEIELQAKFNEAFERIEVQDRNCQAKR</sequence>
<keyword evidence="1" id="KW-1133">Transmembrane helix</keyword>
<evidence type="ECO:0000313" key="4">
    <source>
        <dbReference type="Proteomes" id="UP000321947"/>
    </source>
</evidence>
<dbReference type="Pfam" id="PF02992">
    <property type="entry name" value="Transposase_21"/>
    <property type="match status" value="1"/>
</dbReference>
<dbReference type="EMBL" id="SSTD01010904">
    <property type="protein sequence ID" value="TYK11143.1"/>
    <property type="molecule type" value="Genomic_DNA"/>
</dbReference>
<keyword evidence="1" id="KW-0812">Transmembrane</keyword>
<dbReference type="Pfam" id="PF13960">
    <property type="entry name" value="DUF4218"/>
    <property type="match status" value="1"/>
</dbReference>
<reference evidence="3 4" key="1">
    <citation type="submission" date="2019-08" db="EMBL/GenBank/DDBJ databases">
        <title>Draft genome sequences of two oriental melons (Cucumis melo L. var makuwa).</title>
        <authorList>
            <person name="Kwon S.-Y."/>
        </authorList>
    </citation>
    <scope>NUCLEOTIDE SEQUENCE [LARGE SCALE GENOMIC DNA]</scope>
    <source>
        <strain evidence="4">cv. Chang Bougi</strain>
        <tissue evidence="3">Leaf</tissue>
    </source>
</reference>
<dbReference type="AlphaFoldDB" id="A0A5D3CGX4"/>
<dbReference type="PANTHER" id="PTHR10775:SF185">
    <property type="entry name" value="OS08G0208400 PROTEIN"/>
    <property type="match status" value="1"/>
</dbReference>
<evidence type="ECO:0000256" key="1">
    <source>
        <dbReference type="SAM" id="Phobius"/>
    </source>
</evidence>
<accession>A0A5D3CGX4</accession>
<name>A0A5D3CGX4_CUCMM</name>
<organism evidence="3 4">
    <name type="scientific">Cucumis melo var. makuwa</name>
    <name type="common">Oriental melon</name>
    <dbReference type="NCBI Taxonomy" id="1194695"/>
    <lineage>
        <taxon>Eukaryota</taxon>
        <taxon>Viridiplantae</taxon>
        <taxon>Streptophyta</taxon>
        <taxon>Embryophyta</taxon>
        <taxon>Tracheophyta</taxon>
        <taxon>Spermatophyta</taxon>
        <taxon>Magnoliopsida</taxon>
        <taxon>eudicotyledons</taxon>
        <taxon>Gunneridae</taxon>
        <taxon>Pentapetalae</taxon>
        <taxon>rosids</taxon>
        <taxon>fabids</taxon>
        <taxon>Cucurbitales</taxon>
        <taxon>Cucurbitaceae</taxon>
        <taxon>Benincaseae</taxon>
        <taxon>Cucumis</taxon>
    </lineage>
</organism>
<dbReference type="PANTHER" id="PTHR10775">
    <property type="entry name" value="OS08G0208400 PROTEIN"/>
    <property type="match status" value="1"/>
</dbReference>